<dbReference type="GO" id="GO:0003677">
    <property type="term" value="F:DNA binding"/>
    <property type="evidence" value="ECO:0007669"/>
    <property type="project" value="UniProtKB-UniRule"/>
</dbReference>
<dbReference type="Proteomes" id="UP000439903">
    <property type="component" value="Unassembled WGS sequence"/>
</dbReference>
<keyword evidence="4" id="KW-1185">Reference proteome</keyword>
<dbReference type="InterPro" id="IPR009071">
    <property type="entry name" value="HMG_box_dom"/>
</dbReference>
<keyword evidence="1" id="KW-0539">Nucleus</keyword>
<sequence>MKIKASKTAKSHGIRFVNITSNVGSSRADGCFHNEYVINDEQAHTVRAPYELTLNIDEIIYPSKNPYRSTKTDEPPRPQNSFLLFRKDFEAKHRSLHKGEKISSQKISSLAAERWNKQPPSVRHFFRKLEDKALEKHKEMYPNYRYQPNKKKQGHPNNVIEENFLNFETLQSQDTLTQPSNILEMYTTSVSGHNTENIVYDSNIFFQDYFNYFNYNLIDNHTFFSYNNYFFVDIFDPALSNTTLVEADNMCINNYVLDYPFFF</sequence>
<evidence type="ECO:0000256" key="1">
    <source>
        <dbReference type="PROSITE-ProRule" id="PRU00267"/>
    </source>
</evidence>
<gene>
    <name evidence="3" type="ORF">F8M41_009262</name>
</gene>
<comment type="caution">
    <text evidence="3">The sequence shown here is derived from an EMBL/GenBank/DDBJ whole genome shotgun (WGS) entry which is preliminary data.</text>
</comment>
<proteinExistence type="predicted"/>
<evidence type="ECO:0000259" key="2">
    <source>
        <dbReference type="PROSITE" id="PS50118"/>
    </source>
</evidence>
<dbReference type="EMBL" id="WTPW01000003">
    <property type="protein sequence ID" value="KAF0562128.1"/>
    <property type="molecule type" value="Genomic_DNA"/>
</dbReference>
<feature type="DNA-binding region" description="HMG box" evidence="1">
    <location>
        <begin position="75"/>
        <end position="145"/>
    </location>
</feature>
<keyword evidence="1" id="KW-0238">DNA-binding</keyword>
<dbReference type="InterPro" id="IPR036910">
    <property type="entry name" value="HMG_box_dom_sf"/>
</dbReference>
<evidence type="ECO:0000313" key="4">
    <source>
        <dbReference type="Proteomes" id="UP000439903"/>
    </source>
</evidence>
<accession>A0A8H4B5X4</accession>
<reference evidence="3 4" key="1">
    <citation type="journal article" date="2019" name="Environ. Microbiol.">
        <title>At the nexus of three kingdoms: the genome of the mycorrhizal fungus Gigaspora margarita provides insights into plant, endobacterial and fungal interactions.</title>
        <authorList>
            <person name="Venice F."/>
            <person name="Ghignone S."/>
            <person name="Salvioli di Fossalunga A."/>
            <person name="Amselem J."/>
            <person name="Novero M."/>
            <person name="Xianan X."/>
            <person name="Sedzielewska Toro K."/>
            <person name="Morin E."/>
            <person name="Lipzen A."/>
            <person name="Grigoriev I.V."/>
            <person name="Henrissat B."/>
            <person name="Martin F.M."/>
            <person name="Bonfante P."/>
        </authorList>
    </citation>
    <scope>NUCLEOTIDE SEQUENCE [LARGE SCALE GENOMIC DNA]</scope>
    <source>
        <strain evidence="3 4">BEG34</strain>
    </source>
</reference>
<dbReference type="PROSITE" id="PS50118">
    <property type="entry name" value="HMG_BOX_2"/>
    <property type="match status" value="1"/>
</dbReference>
<dbReference type="GO" id="GO:0005634">
    <property type="term" value="C:nucleus"/>
    <property type="evidence" value="ECO:0007669"/>
    <property type="project" value="UniProtKB-UniRule"/>
</dbReference>
<name>A0A8H4B5X4_GIGMA</name>
<dbReference type="Gene3D" id="1.10.30.10">
    <property type="entry name" value="High mobility group box domain"/>
    <property type="match status" value="1"/>
</dbReference>
<dbReference type="Pfam" id="PF00505">
    <property type="entry name" value="HMG_box"/>
    <property type="match status" value="1"/>
</dbReference>
<dbReference type="SUPFAM" id="SSF47095">
    <property type="entry name" value="HMG-box"/>
    <property type="match status" value="1"/>
</dbReference>
<feature type="domain" description="HMG box" evidence="2">
    <location>
        <begin position="75"/>
        <end position="145"/>
    </location>
</feature>
<protein>
    <submittedName>
        <fullName evidence="3">MATA-HMG</fullName>
    </submittedName>
</protein>
<dbReference type="SMART" id="SM00398">
    <property type="entry name" value="HMG"/>
    <property type="match status" value="1"/>
</dbReference>
<dbReference type="OrthoDB" id="2403940at2759"/>
<dbReference type="AlphaFoldDB" id="A0A8H4B5X4"/>
<dbReference type="CDD" id="cd01389">
    <property type="entry name" value="HMG-box_ROX1-like"/>
    <property type="match status" value="1"/>
</dbReference>
<evidence type="ECO:0000313" key="3">
    <source>
        <dbReference type="EMBL" id="KAF0562128.1"/>
    </source>
</evidence>
<organism evidence="3 4">
    <name type="scientific">Gigaspora margarita</name>
    <dbReference type="NCBI Taxonomy" id="4874"/>
    <lineage>
        <taxon>Eukaryota</taxon>
        <taxon>Fungi</taxon>
        <taxon>Fungi incertae sedis</taxon>
        <taxon>Mucoromycota</taxon>
        <taxon>Glomeromycotina</taxon>
        <taxon>Glomeromycetes</taxon>
        <taxon>Diversisporales</taxon>
        <taxon>Gigasporaceae</taxon>
        <taxon>Gigaspora</taxon>
    </lineage>
</organism>